<keyword evidence="2 5" id="KW-0378">Hydrolase</keyword>
<evidence type="ECO:0000259" key="4">
    <source>
        <dbReference type="Pfam" id="PF00884"/>
    </source>
</evidence>
<accession>T2KN40</accession>
<feature type="domain" description="Sulfatase N-terminal" evidence="4">
    <location>
        <begin position="23"/>
        <end position="327"/>
    </location>
</feature>
<dbReference type="GO" id="GO:0004065">
    <property type="term" value="F:arylsulfatase activity"/>
    <property type="evidence" value="ECO:0007669"/>
    <property type="project" value="UniProtKB-EC"/>
</dbReference>
<dbReference type="Pfam" id="PF00884">
    <property type="entry name" value="Sulfatase"/>
    <property type="match status" value="1"/>
</dbReference>
<gene>
    <name evidence="5" type="ORF">BN863_21290</name>
</gene>
<dbReference type="PANTHER" id="PTHR45953">
    <property type="entry name" value="IDURONATE 2-SULFATASE"/>
    <property type="match status" value="1"/>
</dbReference>
<dbReference type="GO" id="GO:0005737">
    <property type="term" value="C:cytoplasm"/>
    <property type="evidence" value="ECO:0007669"/>
    <property type="project" value="TreeGrafter"/>
</dbReference>
<proteinExistence type="predicted"/>
<dbReference type="AlphaFoldDB" id="T2KN40"/>
<dbReference type="GO" id="GO:0046872">
    <property type="term" value="F:metal ion binding"/>
    <property type="evidence" value="ECO:0007669"/>
    <property type="project" value="UniProtKB-KW"/>
</dbReference>
<evidence type="ECO:0000256" key="1">
    <source>
        <dbReference type="ARBA" id="ARBA00022723"/>
    </source>
</evidence>
<dbReference type="InterPro" id="IPR017850">
    <property type="entry name" value="Alkaline_phosphatase_core_sf"/>
</dbReference>
<feature type="signal peptide" evidence="3">
    <location>
        <begin position="1"/>
        <end position="20"/>
    </location>
</feature>
<dbReference type="OrthoDB" id="9762324at2"/>
<evidence type="ECO:0000256" key="2">
    <source>
        <dbReference type="ARBA" id="ARBA00022801"/>
    </source>
</evidence>
<dbReference type="RefSeq" id="WP_038530348.1">
    <property type="nucleotide sequence ID" value="NZ_HG315671.1"/>
</dbReference>
<organism evidence="5 6">
    <name type="scientific">Formosa agariphila (strain DSM 15362 / KCTC 12365 / LMG 23005 / KMM 3901 / M-2Alg 35-1)</name>
    <dbReference type="NCBI Taxonomy" id="1347342"/>
    <lineage>
        <taxon>Bacteria</taxon>
        <taxon>Pseudomonadati</taxon>
        <taxon>Bacteroidota</taxon>
        <taxon>Flavobacteriia</taxon>
        <taxon>Flavobacteriales</taxon>
        <taxon>Flavobacteriaceae</taxon>
        <taxon>Formosa</taxon>
    </lineage>
</organism>
<dbReference type="EC" id="3.1.6.1" evidence="5"/>
<dbReference type="HOGENOM" id="CLU_006332_9_3_10"/>
<dbReference type="STRING" id="1347342.BN863_21290"/>
<evidence type="ECO:0000256" key="3">
    <source>
        <dbReference type="SAM" id="SignalP"/>
    </source>
</evidence>
<keyword evidence="1" id="KW-0479">Metal-binding</keyword>
<name>T2KN40_FORAG</name>
<evidence type="ECO:0000313" key="5">
    <source>
        <dbReference type="EMBL" id="CDF79841.1"/>
    </source>
</evidence>
<keyword evidence="6" id="KW-1185">Reference proteome</keyword>
<feature type="chain" id="PRO_5004590952" evidence="3">
    <location>
        <begin position="21"/>
        <end position="435"/>
    </location>
</feature>
<keyword evidence="3" id="KW-0732">Signal</keyword>
<reference evidence="5 6" key="1">
    <citation type="journal article" date="2013" name="Appl. Environ. Microbiol.">
        <title>The genome of the alga-associated marine flavobacterium Formosa agariphila KMM 3901T reveals a broad potential for degradation of algal polysaccharides.</title>
        <authorList>
            <person name="Mann A.J."/>
            <person name="Hahnke R.L."/>
            <person name="Huang S."/>
            <person name="Werner J."/>
            <person name="Xing P."/>
            <person name="Barbeyron T."/>
            <person name="Huettel B."/>
            <person name="Stueber K."/>
            <person name="Reinhardt R."/>
            <person name="Harder J."/>
            <person name="Gloeckner F.O."/>
            <person name="Amann R.I."/>
            <person name="Teeling H."/>
        </authorList>
    </citation>
    <scope>NUCLEOTIDE SEQUENCE [LARGE SCALE GENOMIC DNA]</scope>
    <source>
        <strain evidence="6">DSM 15362 / KCTC 12365 / LMG 23005 / KMM 3901</strain>
    </source>
</reference>
<protein>
    <submittedName>
        <fullName evidence="5">Arylsulfatase</fullName>
        <ecNumber evidence="5">3.1.6.1</ecNumber>
    </submittedName>
</protein>
<dbReference type="eggNOG" id="COG3119">
    <property type="taxonomic scope" value="Bacteria"/>
</dbReference>
<dbReference type="Gene3D" id="3.40.720.10">
    <property type="entry name" value="Alkaline Phosphatase, subunit A"/>
    <property type="match status" value="1"/>
</dbReference>
<evidence type="ECO:0000313" key="6">
    <source>
        <dbReference type="Proteomes" id="UP000016160"/>
    </source>
</evidence>
<dbReference type="InterPro" id="IPR000917">
    <property type="entry name" value="Sulfatase_N"/>
</dbReference>
<dbReference type="SUPFAM" id="SSF53649">
    <property type="entry name" value="Alkaline phosphatase-like"/>
    <property type="match status" value="1"/>
</dbReference>
<dbReference type="Proteomes" id="UP000016160">
    <property type="component" value="Chromosome"/>
</dbReference>
<sequence>MKKKTGFFILYFICYLHASAQINILFIESDDQSNQAVGAYGNLDMVTPNIDTLAKEGTSFISAYNMGCWSPAVCVPSRTMLMYGQYLWESQKINKNNAPLSFPEQLREFGYHTYMTGKWHAMGKQAETIFDETGSIQPGQLDTYNTPAGHITDITADEAVHFIKNYKNEKPFFVYVAFNAPHVPRQTSQNYYDLYPTDDIVLPPSVIDNTSLNTNVKYQYTKDPLRTKTMKQRVQQNNAMVTHMDTRIGDIIQSLKDQKLYDNTIIVFTSDHGINFGENGVAGKVCLYEPSVTAPLIIKAPTVETNKKIASRVYLQDIVPTLFDLINLKPTESSDFKSLTPLLFSNKESTRESIYLAMFDDQRAIISNNNKLIIYPKTGDFELYNLKNDSWETNNLLAKNTSEPIIKDLLKKLKTWQKNTDDRTDLTIIYNKYNL</sequence>
<dbReference type="EMBL" id="HG315671">
    <property type="protein sequence ID" value="CDF79841.1"/>
    <property type="molecule type" value="Genomic_DNA"/>
</dbReference>
<dbReference type="PATRIC" id="fig|1347342.6.peg.2136"/>
<dbReference type="PANTHER" id="PTHR45953:SF1">
    <property type="entry name" value="IDURONATE 2-SULFATASE"/>
    <property type="match status" value="1"/>
</dbReference>